<gene>
    <name evidence="1" type="ORF">PMAYCL1PPCAC_03520</name>
</gene>
<dbReference type="EMBL" id="BTRK01000001">
    <property type="protein sequence ID" value="GMR33325.1"/>
    <property type="molecule type" value="Genomic_DNA"/>
</dbReference>
<protein>
    <submittedName>
        <fullName evidence="1">Uncharacterized protein</fullName>
    </submittedName>
</protein>
<proteinExistence type="predicted"/>
<organism evidence="1 2">
    <name type="scientific">Pristionchus mayeri</name>
    <dbReference type="NCBI Taxonomy" id="1317129"/>
    <lineage>
        <taxon>Eukaryota</taxon>
        <taxon>Metazoa</taxon>
        <taxon>Ecdysozoa</taxon>
        <taxon>Nematoda</taxon>
        <taxon>Chromadorea</taxon>
        <taxon>Rhabditida</taxon>
        <taxon>Rhabditina</taxon>
        <taxon>Diplogasteromorpha</taxon>
        <taxon>Diplogasteroidea</taxon>
        <taxon>Neodiplogasteridae</taxon>
        <taxon>Pristionchus</taxon>
    </lineage>
</organism>
<keyword evidence="2" id="KW-1185">Reference proteome</keyword>
<accession>A0AAN4Z8V7</accession>
<dbReference type="AlphaFoldDB" id="A0AAN4Z8V7"/>
<dbReference type="Proteomes" id="UP001328107">
    <property type="component" value="Unassembled WGS sequence"/>
</dbReference>
<feature type="non-terminal residue" evidence="1">
    <location>
        <position position="1"/>
    </location>
</feature>
<comment type="caution">
    <text evidence="1">The sequence shown here is derived from an EMBL/GenBank/DDBJ whole genome shotgun (WGS) entry which is preliminary data.</text>
</comment>
<sequence>WPALNRLFAHLFTKRECTDLDNLSKVSTHFHHGVKEFMKREDNRPGIRAVHFVKTIDGMVVIIDLFASNIAFYDLANLDMGRLKRSMMSRIVPSMLVTLAGPEDSIIEQLADFLYIHQFFSTSIHP</sequence>
<evidence type="ECO:0000313" key="1">
    <source>
        <dbReference type="EMBL" id="GMR33325.1"/>
    </source>
</evidence>
<evidence type="ECO:0000313" key="2">
    <source>
        <dbReference type="Proteomes" id="UP001328107"/>
    </source>
</evidence>
<feature type="non-terminal residue" evidence="1">
    <location>
        <position position="126"/>
    </location>
</feature>
<reference evidence="2" key="1">
    <citation type="submission" date="2022-10" db="EMBL/GenBank/DDBJ databases">
        <title>Genome assembly of Pristionchus species.</title>
        <authorList>
            <person name="Yoshida K."/>
            <person name="Sommer R.J."/>
        </authorList>
    </citation>
    <scope>NUCLEOTIDE SEQUENCE [LARGE SCALE GENOMIC DNA]</scope>
    <source>
        <strain evidence="2">RS5460</strain>
    </source>
</reference>
<name>A0AAN4Z8V7_9BILA</name>